<feature type="region of interest" description="Disordered" evidence="1">
    <location>
        <begin position="170"/>
        <end position="196"/>
    </location>
</feature>
<dbReference type="Proteomes" id="UP001595923">
    <property type="component" value="Unassembled WGS sequence"/>
</dbReference>
<comment type="caution">
    <text evidence="2">The sequence shown here is derived from an EMBL/GenBank/DDBJ whole genome shotgun (WGS) entry which is preliminary data.</text>
</comment>
<dbReference type="EMBL" id="JBHSFQ010000033">
    <property type="protein sequence ID" value="MFC4565168.1"/>
    <property type="molecule type" value="Genomic_DNA"/>
</dbReference>
<keyword evidence="3" id="KW-1185">Reference proteome</keyword>
<organism evidence="2 3">
    <name type="scientific">Nocardiopsis mangrovi</name>
    <dbReference type="NCBI Taxonomy" id="1179818"/>
    <lineage>
        <taxon>Bacteria</taxon>
        <taxon>Bacillati</taxon>
        <taxon>Actinomycetota</taxon>
        <taxon>Actinomycetes</taxon>
        <taxon>Streptosporangiales</taxon>
        <taxon>Nocardiopsidaceae</taxon>
        <taxon>Nocardiopsis</taxon>
    </lineage>
</organism>
<evidence type="ECO:0000313" key="2">
    <source>
        <dbReference type="EMBL" id="MFC4565168.1"/>
    </source>
</evidence>
<evidence type="ECO:0000256" key="1">
    <source>
        <dbReference type="SAM" id="MobiDB-lite"/>
    </source>
</evidence>
<gene>
    <name evidence="2" type="ORF">ACFO4E_25205</name>
</gene>
<dbReference type="Gene3D" id="3.40.30.10">
    <property type="entry name" value="Glutaredoxin"/>
    <property type="match status" value="1"/>
</dbReference>
<evidence type="ECO:0000313" key="3">
    <source>
        <dbReference type="Proteomes" id="UP001595923"/>
    </source>
</evidence>
<dbReference type="RefSeq" id="WP_378578903.1">
    <property type="nucleotide sequence ID" value="NZ_JBHSFQ010000033.1"/>
</dbReference>
<proteinExistence type="predicted"/>
<name>A0ABV9E6B6_9ACTN</name>
<reference evidence="3" key="1">
    <citation type="journal article" date="2019" name="Int. J. Syst. Evol. Microbiol.">
        <title>The Global Catalogue of Microorganisms (GCM) 10K type strain sequencing project: providing services to taxonomists for standard genome sequencing and annotation.</title>
        <authorList>
            <consortium name="The Broad Institute Genomics Platform"/>
            <consortium name="The Broad Institute Genome Sequencing Center for Infectious Disease"/>
            <person name="Wu L."/>
            <person name="Ma J."/>
        </authorList>
    </citation>
    <scope>NUCLEOTIDE SEQUENCE [LARGE SCALE GENOMIC DNA]</scope>
    <source>
        <strain evidence="3">XZYJ18</strain>
    </source>
</reference>
<dbReference type="InterPro" id="IPR036249">
    <property type="entry name" value="Thioredoxin-like_sf"/>
</dbReference>
<feature type="region of interest" description="Disordered" evidence="1">
    <location>
        <begin position="268"/>
        <end position="304"/>
    </location>
</feature>
<feature type="compositionally biased region" description="Low complexity" evidence="1">
    <location>
        <begin position="286"/>
        <end position="304"/>
    </location>
</feature>
<dbReference type="SUPFAM" id="SSF52833">
    <property type="entry name" value="Thioredoxin-like"/>
    <property type="match status" value="1"/>
</dbReference>
<sequence>MSAHAPVSVTEYTDPGCVVAWASEPRLRLLRLRYGHLVDWRRVFGLQIADALATDPGFHPERSAQAHLERWTEVARATGAPITGHLHWTHRSTGPASRAVISARRQGPVVADRVLRRLREALYLDGRPADSPGRLRGALAGVPGLDIGGLLAGLDTDRAHSVLRAEAAEARRVHPATGQAARAGSTPYPGPPVADGAEHRYAFPTLLFSSAGRTVVLPGYRSVEEYEAALSDLWPGITEEARPLPSAEELLAAHGTLTGPEVDLLAGGRPPRGALRTPTANGDVWRPAADPAAAPARSAEGAAR</sequence>
<protein>
    <submittedName>
        <fullName evidence="2">DsbA family protein</fullName>
    </submittedName>
</protein>
<accession>A0ABV9E6B6</accession>